<organism evidence="1 2">
    <name type="scientific">Haematococcus lacustris</name>
    <name type="common">Green alga</name>
    <name type="synonym">Haematococcus pluvialis</name>
    <dbReference type="NCBI Taxonomy" id="44745"/>
    <lineage>
        <taxon>Eukaryota</taxon>
        <taxon>Viridiplantae</taxon>
        <taxon>Chlorophyta</taxon>
        <taxon>core chlorophytes</taxon>
        <taxon>Chlorophyceae</taxon>
        <taxon>CS clade</taxon>
        <taxon>Chlamydomonadales</taxon>
        <taxon>Haematococcaceae</taxon>
        <taxon>Haematococcus</taxon>
    </lineage>
</organism>
<evidence type="ECO:0000313" key="1">
    <source>
        <dbReference type="EMBL" id="GFH10309.1"/>
    </source>
</evidence>
<dbReference type="AlphaFoldDB" id="A0A699YV19"/>
<keyword evidence="2" id="KW-1185">Reference proteome</keyword>
<comment type="caution">
    <text evidence="1">The sequence shown here is derived from an EMBL/GenBank/DDBJ whole genome shotgun (WGS) entry which is preliminary data.</text>
</comment>
<proteinExistence type="predicted"/>
<evidence type="ECO:0000313" key="2">
    <source>
        <dbReference type="Proteomes" id="UP000485058"/>
    </source>
</evidence>
<protein>
    <submittedName>
        <fullName evidence="1">Uncharacterized protein</fullName>
    </submittedName>
</protein>
<gene>
    <name evidence="1" type="ORF">HaLaN_05600</name>
</gene>
<dbReference type="Proteomes" id="UP000485058">
    <property type="component" value="Unassembled WGS sequence"/>
</dbReference>
<accession>A0A699YV19</accession>
<dbReference type="EMBL" id="BLLF01000305">
    <property type="protein sequence ID" value="GFH10309.1"/>
    <property type="molecule type" value="Genomic_DNA"/>
</dbReference>
<reference evidence="1 2" key="1">
    <citation type="submission" date="2020-02" db="EMBL/GenBank/DDBJ databases">
        <title>Draft genome sequence of Haematococcus lacustris strain NIES-144.</title>
        <authorList>
            <person name="Morimoto D."/>
            <person name="Nakagawa S."/>
            <person name="Yoshida T."/>
            <person name="Sawayama S."/>
        </authorList>
    </citation>
    <scope>NUCLEOTIDE SEQUENCE [LARGE SCALE GENOMIC DNA]</scope>
    <source>
        <strain evidence="1 2">NIES-144</strain>
    </source>
</reference>
<name>A0A699YV19_HAELA</name>
<sequence length="63" mass="6314">MTGCPKAGSGCTGLQSTGGALMVGPATMHKVPSGLSRESAIYVGFAVIKGATEDASTWLEVVE</sequence>